<dbReference type="Proteomes" id="UP000027920">
    <property type="component" value="Unassembled WGS sequence"/>
</dbReference>
<reference evidence="2 3" key="1">
    <citation type="submission" date="2013-03" db="EMBL/GenBank/DDBJ databases">
        <title>The Genome Sequence of Exophiala aquamarina CBS 119918.</title>
        <authorList>
            <consortium name="The Broad Institute Genomics Platform"/>
            <person name="Cuomo C."/>
            <person name="de Hoog S."/>
            <person name="Gorbushina A."/>
            <person name="Walker B."/>
            <person name="Young S.K."/>
            <person name="Zeng Q."/>
            <person name="Gargeya S."/>
            <person name="Fitzgerald M."/>
            <person name="Haas B."/>
            <person name="Abouelleil A."/>
            <person name="Allen A.W."/>
            <person name="Alvarado L."/>
            <person name="Arachchi H.M."/>
            <person name="Berlin A.M."/>
            <person name="Chapman S.B."/>
            <person name="Gainer-Dewar J."/>
            <person name="Goldberg J."/>
            <person name="Griggs A."/>
            <person name="Gujja S."/>
            <person name="Hansen M."/>
            <person name="Howarth C."/>
            <person name="Imamovic A."/>
            <person name="Ireland A."/>
            <person name="Larimer J."/>
            <person name="McCowan C."/>
            <person name="Murphy C."/>
            <person name="Pearson M."/>
            <person name="Poon T.W."/>
            <person name="Priest M."/>
            <person name="Roberts A."/>
            <person name="Saif S."/>
            <person name="Shea T."/>
            <person name="Sisk P."/>
            <person name="Sykes S."/>
            <person name="Wortman J."/>
            <person name="Nusbaum C."/>
            <person name="Birren B."/>
        </authorList>
    </citation>
    <scope>NUCLEOTIDE SEQUENCE [LARGE SCALE GENOMIC DNA]</scope>
    <source>
        <strain evidence="2 3">CBS 119918</strain>
    </source>
</reference>
<dbReference type="Gene3D" id="3.10.180.10">
    <property type="entry name" value="2,3-Dihydroxybiphenyl 1,2-Dioxygenase, domain 1"/>
    <property type="match status" value="1"/>
</dbReference>
<dbReference type="EMBL" id="AMGV01000018">
    <property type="protein sequence ID" value="KEF52264.1"/>
    <property type="molecule type" value="Genomic_DNA"/>
</dbReference>
<feature type="region of interest" description="Disordered" evidence="1">
    <location>
        <begin position="1"/>
        <end position="28"/>
    </location>
</feature>
<name>A0A072NWQ3_9EURO</name>
<evidence type="ECO:0000313" key="3">
    <source>
        <dbReference type="Proteomes" id="UP000027920"/>
    </source>
</evidence>
<comment type="caution">
    <text evidence="2">The sequence shown here is derived from an EMBL/GenBank/DDBJ whole genome shotgun (WGS) entry which is preliminary data.</text>
</comment>
<gene>
    <name evidence="2" type="ORF">A1O9_11504</name>
</gene>
<accession>A0A072NWQ3</accession>
<dbReference type="HOGENOM" id="CLU_046006_9_1_1"/>
<evidence type="ECO:0000313" key="2">
    <source>
        <dbReference type="EMBL" id="KEF52264.1"/>
    </source>
</evidence>
<dbReference type="OrthoDB" id="3342959at2759"/>
<dbReference type="InterPro" id="IPR029068">
    <property type="entry name" value="Glyas_Bleomycin-R_OHBP_Dase"/>
</dbReference>
<dbReference type="GeneID" id="25286402"/>
<dbReference type="SUPFAM" id="SSF54593">
    <property type="entry name" value="Glyoxalase/Bleomycin resistance protein/Dihydroxybiphenyl dioxygenase"/>
    <property type="match status" value="1"/>
</dbReference>
<protein>
    <recommendedName>
        <fullName evidence="4">VOC domain-containing protein</fullName>
    </recommendedName>
</protein>
<proteinExistence type="predicted"/>
<evidence type="ECO:0000256" key="1">
    <source>
        <dbReference type="SAM" id="MobiDB-lite"/>
    </source>
</evidence>
<dbReference type="VEuPathDB" id="FungiDB:A1O9_11504"/>
<sequence length="206" mass="23724">MTSTITSKSNGNSVEQGSPPKMPNGKRSFNGINHLKLATTDLWRCHDFYTKIFPFTPLPQYNHYTPEHKLFAVMFEHAPTKLIVEARYEPNQAEVQKGWDPVTWGVGTRADLEEWEMWLDFNSVPHSKILTGIKGWLMACEDPDGRHVRLYVDDEEHEWSDHPDYDEYCRNRTASEDSMFLNAASPWIDPNFNDKETLNVSSASEG</sequence>
<organism evidence="2 3">
    <name type="scientific">Exophiala aquamarina CBS 119918</name>
    <dbReference type="NCBI Taxonomy" id="1182545"/>
    <lineage>
        <taxon>Eukaryota</taxon>
        <taxon>Fungi</taxon>
        <taxon>Dikarya</taxon>
        <taxon>Ascomycota</taxon>
        <taxon>Pezizomycotina</taxon>
        <taxon>Eurotiomycetes</taxon>
        <taxon>Chaetothyriomycetidae</taxon>
        <taxon>Chaetothyriales</taxon>
        <taxon>Herpotrichiellaceae</taxon>
        <taxon>Exophiala</taxon>
    </lineage>
</organism>
<dbReference type="RefSeq" id="XP_013254854.1">
    <property type="nucleotide sequence ID" value="XM_013399400.1"/>
</dbReference>
<evidence type="ECO:0008006" key="4">
    <source>
        <dbReference type="Google" id="ProtNLM"/>
    </source>
</evidence>
<keyword evidence="3" id="KW-1185">Reference proteome</keyword>
<dbReference type="AlphaFoldDB" id="A0A072NWQ3"/>
<feature type="compositionally biased region" description="Polar residues" evidence="1">
    <location>
        <begin position="1"/>
        <end position="16"/>
    </location>
</feature>